<dbReference type="GO" id="GO:0003968">
    <property type="term" value="F:RNA-directed RNA polymerase activity"/>
    <property type="evidence" value="ECO:0007669"/>
    <property type="project" value="UniProtKB-KW"/>
</dbReference>
<dbReference type="InterPro" id="IPR007855">
    <property type="entry name" value="RDRP"/>
</dbReference>
<feature type="region of interest" description="Disordered" evidence="2">
    <location>
        <begin position="1286"/>
        <end position="1307"/>
    </location>
</feature>
<name>A0A6A6CR31_ZASCE</name>
<reference evidence="4" key="1">
    <citation type="journal article" date="2020" name="Stud. Mycol.">
        <title>101 Dothideomycetes genomes: a test case for predicting lifestyles and emergence of pathogens.</title>
        <authorList>
            <person name="Haridas S."/>
            <person name="Albert R."/>
            <person name="Binder M."/>
            <person name="Bloem J."/>
            <person name="Labutti K."/>
            <person name="Salamov A."/>
            <person name="Andreopoulos B."/>
            <person name="Baker S."/>
            <person name="Barry K."/>
            <person name="Bills G."/>
            <person name="Bluhm B."/>
            <person name="Cannon C."/>
            <person name="Castanera R."/>
            <person name="Culley D."/>
            <person name="Daum C."/>
            <person name="Ezra D."/>
            <person name="Gonzalez J."/>
            <person name="Henrissat B."/>
            <person name="Kuo A."/>
            <person name="Liang C."/>
            <person name="Lipzen A."/>
            <person name="Lutzoni F."/>
            <person name="Magnuson J."/>
            <person name="Mondo S."/>
            <person name="Nolan M."/>
            <person name="Ohm R."/>
            <person name="Pangilinan J."/>
            <person name="Park H.-J."/>
            <person name="Ramirez L."/>
            <person name="Alfaro M."/>
            <person name="Sun H."/>
            <person name="Tritt A."/>
            <person name="Yoshinaga Y."/>
            <person name="Zwiers L.-H."/>
            <person name="Turgeon B."/>
            <person name="Goodwin S."/>
            <person name="Spatafora J."/>
            <person name="Crous P."/>
            <person name="Grigoriev I."/>
        </authorList>
    </citation>
    <scope>NUCLEOTIDE SEQUENCE</scope>
    <source>
        <strain evidence="4">ATCC 36951</strain>
    </source>
</reference>
<dbReference type="PANTHER" id="PTHR23079">
    <property type="entry name" value="RNA-DEPENDENT RNA POLYMERASE"/>
    <property type="match status" value="1"/>
</dbReference>
<accession>A0A6A6CR31</accession>
<keyword evidence="5" id="KW-1185">Reference proteome</keyword>
<dbReference type="EC" id="2.7.7.48" evidence="1"/>
<comment type="similarity">
    <text evidence="1">Belongs to the RdRP family.</text>
</comment>
<dbReference type="PANTHER" id="PTHR23079:SF55">
    <property type="entry name" value="RNA-DIRECTED RNA POLYMERASE"/>
    <property type="match status" value="1"/>
</dbReference>
<organism evidence="4 5">
    <name type="scientific">Zasmidium cellare ATCC 36951</name>
    <dbReference type="NCBI Taxonomy" id="1080233"/>
    <lineage>
        <taxon>Eukaryota</taxon>
        <taxon>Fungi</taxon>
        <taxon>Dikarya</taxon>
        <taxon>Ascomycota</taxon>
        <taxon>Pezizomycotina</taxon>
        <taxon>Dothideomycetes</taxon>
        <taxon>Dothideomycetidae</taxon>
        <taxon>Mycosphaerellales</taxon>
        <taxon>Mycosphaerellaceae</taxon>
        <taxon>Zasmidium</taxon>
    </lineage>
</organism>
<comment type="catalytic activity">
    <reaction evidence="1">
        <text>RNA(n) + a ribonucleoside 5'-triphosphate = RNA(n+1) + diphosphate</text>
        <dbReference type="Rhea" id="RHEA:21248"/>
        <dbReference type="Rhea" id="RHEA-COMP:14527"/>
        <dbReference type="Rhea" id="RHEA-COMP:17342"/>
        <dbReference type="ChEBI" id="CHEBI:33019"/>
        <dbReference type="ChEBI" id="CHEBI:61557"/>
        <dbReference type="ChEBI" id="CHEBI:140395"/>
        <dbReference type="EC" id="2.7.7.48"/>
    </reaction>
</comment>
<feature type="compositionally biased region" description="Polar residues" evidence="2">
    <location>
        <begin position="232"/>
        <end position="241"/>
    </location>
</feature>
<feature type="compositionally biased region" description="Basic and acidic residues" evidence="2">
    <location>
        <begin position="247"/>
        <end position="265"/>
    </location>
</feature>
<feature type="region of interest" description="Disordered" evidence="2">
    <location>
        <begin position="1"/>
        <end position="24"/>
    </location>
</feature>
<dbReference type="GO" id="GO:0003723">
    <property type="term" value="F:RNA binding"/>
    <property type="evidence" value="ECO:0007669"/>
    <property type="project" value="UniProtKB-KW"/>
</dbReference>
<gene>
    <name evidence="4" type="ORF">M409DRAFT_21720</name>
</gene>
<feature type="region of interest" description="Disordered" evidence="2">
    <location>
        <begin position="205"/>
        <end position="285"/>
    </location>
</feature>
<sequence>MAKKRKSSEMVPHTTPEARRQQKPMELSHDLAQFCHDAGIALPIDDRISPAKDQNGIGHKIVGSYRLLWWKNKPALEIAINQFFRSLPSTPNSTSEFVKLELIYEALRGPAEMAKNQSMTPRTARIVENAFEPMQADPPSPSPTPAKTKGKGIKGHFTATKSVAKGPRDDGTSVYYSAKTSMAPPAADTSFTTAATKSFDGLFQSSPRQATQDTAATSFSDMSTSPRRRESNYLSSLSTTECGELMNKLEEVESSQKSKATDKTARPTLPLFAPSTQSLRDTETTWGSSLDTSAYEEGQKDVDQFIANGYYWQKRDSGVVSEEEFETADEHIESPKRQKLSTKLQTCPENAADTEPAQFRPSHGFAQLQLPGVFSSLPFYIQWEAQRLLQAQIVTPQRLLDQWRTKSLQELYQIASQQEKPFSRAFNAEHPDYQDMTFTGKLQFAVSSNGVLFDMKLQYPSKGTTSDLQRRFGSERILYVDMPSLNKPPAFLKGKNLMRRFEEMAETPQTFLGRRWFLLLTQAHKKRKKSDLAVTKPGASRLVFVAIDHETTLHDVVSYVVPHRENAKQAARKLYSRFELVVSASKPAVAFQPKDIDYGVEDQRATSDPADNRFLDPALMQYFYEPEVSAREMSDGCCEMSLSTAREVATALGRTDMPSAVQCRIAGSKGIWYRRLRQAGHTDEHDECPSHHIKIARTQIKVLRDSLLDCDPGTLVLNVLKANSPARRSLLHIGFLPILLDRGVPREAIFQPIRENIQRHFEELHMALKSTKPTPLRRWMHAQNEIWEERSRSGGIRTLAGFPQAREERIVQLLEAGFVPSQDAFLAGEVQAMVEHWLDVTRKNFKIPLGRSTTLMGMADPTGTLEPGEVHVNFSAPFRDHVTGEVRSLLTGEGLVARNPAMAPWDMQKVRFVFCSELADLPDMIIFSAKGKRPLAELLQGGDYDGDTFWVCWEPKLVAPFKNAPAPWGPPQIDFFGIDKDRQTLRDFVTDPRSESQWCHFFSEMAVTRIRFNLLGTVTRLHECLVYLEGGINSEMAIYLVHLHDYLVDAEKQGYNFDEAAFRRFKEKIKLPKNLPRPLHWAFTKIDDDDDERNNMRAPIVEGNVIDDVFLKIVKPKADEAMHRVKQVLFPARQFMDPHLGKFLEETITSAHKGSLIRRELKAIERPLEDIRQVWKTHQRVWGFNELVLRLRTKYDAITPHDTLHPTVVEWMRKQGNDLTIWEKLKACVFAKLHHGTLQRGRLVFSVAGRDLCIIKHHEVGPSHAVTEEAWCNFKISNKPREIEELVDDDDEPDAGEADAVDQDDDDGFQVVQQPAGYF</sequence>
<dbReference type="RefSeq" id="XP_033669171.1">
    <property type="nucleotide sequence ID" value="XM_033805990.1"/>
</dbReference>
<protein>
    <recommendedName>
        <fullName evidence="1">RNA-dependent RNA polymerase</fullName>
        <ecNumber evidence="1">2.7.7.48</ecNumber>
    </recommendedName>
</protein>
<feature type="compositionally biased region" description="Polar residues" evidence="2">
    <location>
        <begin position="274"/>
        <end position="285"/>
    </location>
</feature>
<feature type="compositionally biased region" description="Polar residues" evidence="2">
    <location>
        <begin position="205"/>
        <end position="225"/>
    </location>
</feature>
<feature type="domain" description="RDRP core" evidence="3">
    <location>
        <begin position="455"/>
        <end position="1087"/>
    </location>
</feature>
<dbReference type="GO" id="GO:0030422">
    <property type="term" value="P:siRNA processing"/>
    <property type="evidence" value="ECO:0007669"/>
    <property type="project" value="TreeGrafter"/>
</dbReference>
<evidence type="ECO:0000313" key="4">
    <source>
        <dbReference type="EMBL" id="KAF2168282.1"/>
    </source>
</evidence>
<evidence type="ECO:0000313" key="5">
    <source>
        <dbReference type="Proteomes" id="UP000799537"/>
    </source>
</evidence>
<dbReference type="Proteomes" id="UP000799537">
    <property type="component" value="Unassembled WGS sequence"/>
</dbReference>
<keyword evidence="1" id="KW-0696">RNA-directed RNA polymerase</keyword>
<evidence type="ECO:0000256" key="1">
    <source>
        <dbReference type="RuleBase" id="RU363098"/>
    </source>
</evidence>
<evidence type="ECO:0000259" key="3">
    <source>
        <dbReference type="Pfam" id="PF05183"/>
    </source>
</evidence>
<proteinExistence type="inferred from homology"/>
<dbReference type="EMBL" id="ML993591">
    <property type="protein sequence ID" value="KAF2168282.1"/>
    <property type="molecule type" value="Genomic_DNA"/>
</dbReference>
<dbReference type="OrthoDB" id="10055769at2759"/>
<keyword evidence="1" id="KW-0694">RNA-binding</keyword>
<dbReference type="InterPro" id="IPR057596">
    <property type="entry name" value="RDRP_core"/>
</dbReference>
<keyword evidence="1" id="KW-0548">Nucleotidyltransferase</keyword>
<dbReference type="GO" id="GO:0031380">
    <property type="term" value="C:nuclear RNA-directed RNA polymerase complex"/>
    <property type="evidence" value="ECO:0007669"/>
    <property type="project" value="TreeGrafter"/>
</dbReference>
<evidence type="ECO:0000256" key="2">
    <source>
        <dbReference type="SAM" id="MobiDB-lite"/>
    </source>
</evidence>
<dbReference type="GeneID" id="54559262"/>
<keyword evidence="1" id="KW-0808">Transferase</keyword>
<dbReference type="Pfam" id="PF05183">
    <property type="entry name" value="RdRP"/>
    <property type="match status" value="1"/>
</dbReference>
<feature type="region of interest" description="Disordered" evidence="2">
    <location>
        <begin position="133"/>
        <end position="153"/>
    </location>
</feature>